<reference evidence="9" key="1">
    <citation type="submission" date="2019-08" db="EMBL/GenBank/DDBJ databases">
        <authorList>
            <person name="Kucharzyk K."/>
            <person name="Murdoch R.W."/>
            <person name="Higgins S."/>
            <person name="Loffler F."/>
        </authorList>
    </citation>
    <scope>NUCLEOTIDE SEQUENCE</scope>
</reference>
<protein>
    <submittedName>
        <fullName evidence="9">Glutamate 5-kinase 1</fullName>
        <ecNumber evidence="9">2.7.2.11</ecNumber>
    </submittedName>
</protein>
<dbReference type="FunFam" id="3.40.1160.10:FF:000006">
    <property type="entry name" value="Glutamate 5-kinase"/>
    <property type="match status" value="1"/>
</dbReference>
<proteinExistence type="predicted"/>
<dbReference type="GO" id="GO:0004349">
    <property type="term" value="F:glutamate 5-kinase activity"/>
    <property type="evidence" value="ECO:0007669"/>
    <property type="project" value="UniProtKB-EC"/>
</dbReference>
<evidence type="ECO:0000256" key="7">
    <source>
        <dbReference type="ARBA" id="ARBA00022840"/>
    </source>
</evidence>
<evidence type="ECO:0000256" key="5">
    <source>
        <dbReference type="ARBA" id="ARBA00022741"/>
    </source>
</evidence>
<gene>
    <name evidence="9" type="primary">proB_26</name>
    <name evidence="9" type="ORF">SDC9_111609</name>
</gene>
<dbReference type="Gene3D" id="3.40.1160.10">
    <property type="entry name" value="Acetylglutamate kinase-like"/>
    <property type="match status" value="1"/>
</dbReference>
<dbReference type="PANTHER" id="PTHR43654:SF1">
    <property type="entry name" value="ISOPENTENYL PHOSPHATE KINASE"/>
    <property type="match status" value="1"/>
</dbReference>
<sequence>MQIYQNFFNTYTQTIAQILLTKTDFEHGVRRTNTENTFTELLSRGIIPIVNANDTTSTFEIEFSDNDRLAANVAALLKADLLILLTDIDALYDSDPKQNPNAKRIKIVEKITENIEKMAGKAGSEFSVGGMATKISAAKLCVRSNVDMVIADGSDATIIEKVVNGEDVGTLFIGK</sequence>
<comment type="caution">
    <text evidence="9">The sequence shown here is derived from an EMBL/GenBank/DDBJ whole genome shotgun (WGS) entry which is preliminary data.</text>
</comment>
<keyword evidence="3" id="KW-0641">Proline biosynthesis</keyword>
<evidence type="ECO:0000256" key="1">
    <source>
        <dbReference type="ARBA" id="ARBA00022490"/>
    </source>
</evidence>
<dbReference type="PANTHER" id="PTHR43654">
    <property type="entry name" value="GLUTAMATE 5-KINASE"/>
    <property type="match status" value="1"/>
</dbReference>
<evidence type="ECO:0000256" key="6">
    <source>
        <dbReference type="ARBA" id="ARBA00022777"/>
    </source>
</evidence>
<accession>A0A645BGY1</accession>
<keyword evidence="7" id="KW-0067">ATP-binding</keyword>
<dbReference type="PRINTS" id="PR00474">
    <property type="entry name" value="GLU5KINASE"/>
</dbReference>
<evidence type="ECO:0000256" key="3">
    <source>
        <dbReference type="ARBA" id="ARBA00022650"/>
    </source>
</evidence>
<dbReference type="AlphaFoldDB" id="A0A645BGY1"/>
<keyword evidence="6 9" id="KW-0418">Kinase</keyword>
<dbReference type="PROSITE" id="PS00902">
    <property type="entry name" value="GLUTAMATE_5_KINASE"/>
    <property type="match status" value="1"/>
</dbReference>
<dbReference type="InterPro" id="IPR001057">
    <property type="entry name" value="Glu/AcGlu_kinase"/>
</dbReference>
<dbReference type="InterPro" id="IPR005715">
    <property type="entry name" value="Glu_5kinase/COase_Synthase"/>
</dbReference>
<dbReference type="NCBIfam" id="TIGR01027">
    <property type="entry name" value="proB"/>
    <property type="match status" value="1"/>
</dbReference>
<keyword evidence="5" id="KW-0547">Nucleotide-binding</keyword>
<dbReference type="InterPro" id="IPR001048">
    <property type="entry name" value="Asp/Glu/Uridylate_kinase"/>
</dbReference>
<dbReference type="EC" id="2.7.2.11" evidence="9"/>
<dbReference type="EMBL" id="VSSQ01020108">
    <property type="protein sequence ID" value="MPM64720.1"/>
    <property type="molecule type" value="Genomic_DNA"/>
</dbReference>
<evidence type="ECO:0000259" key="8">
    <source>
        <dbReference type="Pfam" id="PF00696"/>
    </source>
</evidence>
<dbReference type="GO" id="GO:0005524">
    <property type="term" value="F:ATP binding"/>
    <property type="evidence" value="ECO:0007669"/>
    <property type="project" value="UniProtKB-KW"/>
</dbReference>
<dbReference type="GO" id="GO:0005829">
    <property type="term" value="C:cytosol"/>
    <property type="evidence" value="ECO:0007669"/>
    <property type="project" value="TreeGrafter"/>
</dbReference>
<organism evidence="9">
    <name type="scientific">bioreactor metagenome</name>
    <dbReference type="NCBI Taxonomy" id="1076179"/>
    <lineage>
        <taxon>unclassified sequences</taxon>
        <taxon>metagenomes</taxon>
        <taxon>ecological metagenomes</taxon>
    </lineage>
</organism>
<evidence type="ECO:0000313" key="9">
    <source>
        <dbReference type="EMBL" id="MPM64720.1"/>
    </source>
</evidence>
<evidence type="ECO:0000256" key="4">
    <source>
        <dbReference type="ARBA" id="ARBA00022679"/>
    </source>
</evidence>
<dbReference type="SUPFAM" id="SSF53633">
    <property type="entry name" value="Carbamate kinase-like"/>
    <property type="match status" value="1"/>
</dbReference>
<dbReference type="GO" id="GO:0008652">
    <property type="term" value="P:amino acid biosynthetic process"/>
    <property type="evidence" value="ECO:0007669"/>
    <property type="project" value="UniProtKB-KW"/>
</dbReference>
<name>A0A645BGY1_9ZZZZ</name>
<dbReference type="InterPro" id="IPR019797">
    <property type="entry name" value="Glutamate_5-kinase_CS"/>
</dbReference>
<keyword evidence="1" id="KW-0963">Cytoplasm</keyword>
<keyword evidence="2" id="KW-0028">Amino-acid biosynthesis</keyword>
<dbReference type="Pfam" id="PF00696">
    <property type="entry name" value="AA_kinase"/>
    <property type="match status" value="1"/>
</dbReference>
<dbReference type="InterPro" id="IPR036393">
    <property type="entry name" value="AceGlu_kinase-like_sf"/>
</dbReference>
<keyword evidence="4 9" id="KW-0808">Transferase</keyword>
<evidence type="ECO:0000256" key="2">
    <source>
        <dbReference type="ARBA" id="ARBA00022605"/>
    </source>
</evidence>
<feature type="domain" description="Aspartate/glutamate/uridylate kinase" evidence="8">
    <location>
        <begin position="1"/>
        <end position="152"/>
    </location>
</feature>